<organism evidence="4 5">
    <name type="scientific">Mycolicibacterium neoaurum</name>
    <name type="common">Mycobacterium neoaurum</name>
    <dbReference type="NCBI Taxonomy" id="1795"/>
    <lineage>
        <taxon>Bacteria</taxon>
        <taxon>Bacillati</taxon>
        <taxon>Actinomycetota</taxon>
        <taxon>Actinomycetes</taxon>
        <taxon>Mycobacteriales</taxon>
        <taxon>Mycobacteriaceae</taxon>
        <taxon>Mycolicibacterium</taxon>
    </lineage>
</organism>
<feature type="domain" description="YchJ-like middle NTF2-like" evidence="3">
    <location>
        <begin position="29"/>
        <end position="124"/>
    </location>
</feature>
<reference evidence="4" key="1">
    <citation type="submission" date="2014-05" db="EMBL/GenBank/DDBJ databases">
        <authorList>
            <person name="Urmite Genomes"/>
        </authorList>
    </citation>
    <scope>NUCLEOTIDE SEQUENCE</scope>
    <source>
        <strain evidence="4">DSM 44074</strain>
    </source>
</reference>
<dbReference type="InterPro" id="IPR032710">
    <property type="entry name" value="NTF2-like_dom_sf"/>
</dbReference>
<evidence type="ECO:0000256" key="1">
    <source>
        <dbReference type="ARBA" id="ARBA00010839"/>
    </source>
</evidence>
<dbReference type="Pfam" id="PF17775">
    <property type="entry name" value="YchJ_M-like"/>
    <property type="match status" value="1"/>
</dbReference>
<gene>
    <name evidence="4" type="ORF">BN1047_04025</name>
</gene>
<dbReference type="AlphaFoldDB" id="A0AAV2WP76"/>
<evidence type="ECO:0000313" key="5">
    <source>
        <dbReference type="Proteomes" id="UP000028864"/>
    </source>
</evidence>
<protein>
    <recommendedName>
        <fullName evidence="2">UPF0225 protein BN1047_04025</fullName>
    </recommendedName>
</protein>
<name>A0AAV2WP76_MYCNE</name>
<dbReference type="Gene3D" id="3.10.450.50">
    <property type="match status" value="1"/>
</dbReference>
<dbReference type="PANTHER" id="PTHR33747:SF1">
    <property type="entry name" value="ADENYLATE CYCLASE-ASSOCIATED CAP C-TERMINAL DOMAIN-CONTAINING PROTEIN"/>
    <property type="match status" value="1"/>
</dbReference>
<dbReference type="RefSeq" id="WP_030134874.1">
    <property type="nucleotide sequence ID" value="NZ_LK021340.1"/>
</dbReference>
<evidence type="ECO:0000256" key="2">
    <source>
        <dbReference type="HAMAP-Rule" id="MF_00612"/>
    </source>
</evidence>
<comment type="similarity">
    <text evidence="1 2">Belongs to the UPF0225 family.</text>
</comment>
<dbReference type="EMBL" id="LK021340">
    <property type="protein sequence ID" value="CDQ46121.1"/>
    <property type="molecule type" value="Genomic_DNA"/>
</dbReference>
<dbReference type="HAMAP" id="MF_00612">
    <property type="entry name" value="UPF0225"/>
    <property type="match status" value="1"/>
</dbReference>
<evidence type="ECO:0000259" key="3">
    <source>
        <dbReference type="Pfam" id="PF17775"/>
    </source>
</evidence>
<dbReference type="Pfam" id="PF02810">
    <property type="entry name" value="SEC-C"/>
    <property type="match status" value="1"/>
</dbReference>
<evidence type="ECO:0000313" key="4">
    <source>
        <dbReference type="EMBL" id="CDQ46121.1"/>
    </source>
</evidence>
<dbReference type="InterPro" id="IPR023006">
    <property type="entry name" value="YchJ-like"/>
</dbReference>
<sequence length="127" mass="14524">MSADCPCGSTLTYARCCGPLHDGAVPAVTALALMRSRFSAFALGHTAYLLRSWHPRTRPGELELDDTITWRRLQIVDTEAGGQHDEEGIVEFRAQYEQHGRRHILHERSRFIRARDDTWRYLDGEIS</sequence>
<reference evidence="4" key="2">
    <citation type="submission" date="2015-09" db="EMBL/GenBank/DDBJ databases">
        <title>Draft genome sequence of Mycobacterium neoaurum DSM 44074.</title>
        <authorList>
            <person name="Croce O."/>
            <person name="Robert C."/>
            <person name="Raoult D."/>
            <person name="Drancourt M."/>
        </authorList>
    </citation>
    <scope>NUCLEOTIDE SEQUENCE</scope>
    <source>
        <strain evidence="4">DSM 44074</strain>
    </source>
</reference>
<dbReference type="InterPro" id="IPR048469">
    <property type="entry name" value="YchJ-like_M"/>
</dbReference>
<dbReference type="InterPro" id="IPR004027">
    <property type="entry name" value="SEC_C_motif"/>
</dbReference>
<dbReference type="Proteomes" id="UP000028864">
    <property type="component" value="Unassembled WGS sequence"/>
</dbReference>
<dbReference type="SUPFAM" id="SSF54427">
    <property type="entry name" value="NTF2-like"/>
    <property type="match status" value="1"/>
</dbReference>
<dbReference type="PANTHER" id="PTHR33747">
    <property type="entry name" value="UPF0225 PROTEIN SCO1677"/>
    <property type="match status" value="1"/>
</dbReference>
<proteinExistence type="inferred from homology"/>
<accession>A0AAV2WP76</accession>